<comment type="subcellular location">
    <subcellularLocation>
        <location evidence="1">Cell membrane</location>
        <topology evidence="1">Multi-pass membrane protein</topology>
    </subcellularLocation>
</comment>
<feature type="transmembrane region" description="Helical" evidence="6">
    <location>
        <begin position="51"/>
        <end position="68"/>
    </location>
</feature>
<evidence type="ECO:0000259" key="7">
    <source>
        <dbReference type="PROSITE" id="PS50850"/>
    </source>
</evidence>
<feature type="transmembrane region" description="Helical" evidence="6">
    <location>
        <begin position="380"/>
        <end position="397"/>
    </location>
</feature>
<keyword evidence="9" id="KW-1185">Reference proteome</keyword>
<dbReference type="Pfam" id="PF07690">
    <property type="entry name" value="MFS_1"/>
    <property type="match status" value="1"/>
</dbReference>
<dbReference type="Proteomes" id="UP001225356">
    <property type="component" value="Unassembled WGS sequence"/>
</dbReference>
<keyword evidence="2" id="KW-1003">Cell membrane</keyword>
<dbReference type="RefSeq" id="WP_307565361.1">
    <property type="nucleotide sequence ID" value="NZ_JAUSQU010000001.1"/>
</dbReference>
<feature type="transmembrane region" description="Helical" evidence="6">
    <location>
        <begin position="255"/>
        <end position="277"/>
    </location>
</feature>
<dbReference type="EMBL" id="JAUSQU010000001">
    <property type="protein sequence ID" value="MDP9848212.1"/>
    <property type="molecule type" value="Genomic_DNA"/>
</dbReference>
<dbReference type="PROSITE" id="PS50850">
    <property type="entry name" value="MFS"/>
    <property type="match status" value="1"/>
</dbReference>
<dbReference type="Gene3D" id="1.20.1250.20">
    <property type="entry name" value="MFS general substrate transporter like domains"/>
    <property type="match status" value="1"/>
</dbReference>
<protein>
    <submittedName>
        <fullName evidence="8">MFS family permease</fullName>
    </submittedName>
</protein>
<dbReference type="PANTHER" id="PTHR23513:SF6">
    <property type="entry name" value="MAJOR FACILITATOR SUPERFAMILY ASSOCIATED DOMAIN-CONTAINING PROTEIN"/>
    <property type="match status" value="1"/>
</dbReference>
<evidence type="ECO:0000256" key="3">
    <source>
        <dbReference type="ARBA" id="ARBA00022692"/>
    </source>
</evidence>
<sequence>MPRLVDLPGYRRFWVASTVSIFGAHVTTVALQIFVVVALHATAFELGLMNAARWLPYLLFGLVAGVLVDRCRRKPILVGTDFGRAALVCVIPLLYVAELLTMPALIAYVMVFGLLSLLFDAANQSFLPRLVPRKLLIPANARLEQSDSVAQTAGPLLAGALIQVVGAPVAMLVDAASYLVSGVLLASISVTERAQPASRRDLRAEVREGLSWIYRHRTLAPMAVTSHAWFLFHSMLGTVFVAYALDARELDLGAFWLGAAYACGGVGAFLGGALAGWAGRRFDAGPTVIAAHALMAPAWALMPLAVPGLAVFVMVALSQFLFWVAMGVTGPNELGYRQSVTPDGLQGRMNTTIRSLNRAAVVVGAPLGGFLAVATGYRTALWIGVAGFVLVALAMAVSPFRHARYADAVDPGPEPDFTVGV</sequence>
<feature type="transmembrane region" description="Helical" evidence="6">
    <location>
        <begin position="12"/>
        <end position="39"/>
    </location>
</feature>
<gene>
    <name evidence="8" type="ORF">J2853_007423</name>
</gene>
<dbReference type="InterPro" id="IPR020846">
    <property type="entry name" value="MFS_dom"/>
</dbReference>
<evidence type="ECO:0000256" key="2">
    <source>
        <dbReference type="ARBA" id="ARBA00022475"/>
    </source>
</evidence>
<reference evidence="8 9" key="1">
    <citation type="submission" date="2023-07" db="EMBL/GenBank/DDBJ databases">
        <title>Sequencing the genomes of 1000 actinobacteria strains.</title>
        <authorList>
            <person name="Klenk H.-P."/>
        </authorList>
    </citation>
    <scope>NUCLEOTIDE SEQUENCE [LARGE SCALE GENOMIC DNA]</scope>
    <source>
        <strain evidence="8 9">DSM 46740</strain>
    </source>
</reference>
<feature type="transmembrane region" description="Helical" evidence="6">
    <location>
        <begin position="308"/>
        <end position="328"/>
    </location>
</feature>
<feature type="transmembrane region" description="Helical" evidence="6">
    <location>
        <begin position="356"/>
        <end position="374"/>
    </location>
</feature>
<evidence type="ECO:0000256" key="4">
    <source>
        <dbReference type="ARBA" id="ARBA00022989"/>
    </source>
</evidence>
<evidence type="ECO:0000256" key="6">
    <source>
        <dbReference type="SAM" id="Phobius"/>
    </source>
</evidence>
<dbReference type="PANTHER" id="PTHR23513">
    <property type="entry name" value="INTEGRAL MEMBRANE EFFLUX PROTEIN-RELATED"/>
    <property type="match status" value="1"/>
</dbReference>
<evidence type="ECO:0000313" key="8">
    <source>
        <dbReference type="EMBL" id="MDP9848212.1"/>
    </source>
</evidence>
<organism evidence="8 9">
    <name type="scientific">Streptosporangium lutulentum</name>
    <dbReference type="NCBI Taxonomy" id="1461250"/>
    <lineage>
        <taxon>Bacteria</taxon>
        <taxon>Bacillati</taxon>
        <taxon>Actinomycetota</taxon>
        <taxon>Actinomycetes</taxon>
        <taxon>Streptosporangiales</taxon>
        <taxon>Streptosporangiaceae</taxon>
        <taxon>Streptosporangium</taxon>
    </lineage>
</organism>
<dbReference type="InterPro" id="IPR036259">
    <property type="entry name" value="MFS_trans_sf"/>
</dbReference>
<keyword evidence="3 6" id="KW-0812">Transmembrane</keyword>
<evidence type="ECO:0000313" key="9">
    <source>
        <dbReference type="Proteomes" id="UP001225356"/>
    </source>
</evidence>
<evidence type="ECO:0000256" key="5">
    <source>
        <dbReference type="ARBA" id="ARBA00023136"/>
    </source>
</evidence>
<dbReference type="CDD" id="cd06173">
    <property type="entry name" value="MFS_MefA_like"/>
    <property type="match status" value="1"/>
</dbReference>
<proteinExistence type="predicted"/>
<feature type="domain" description="Major facilitator superfamily (MFS) profile" evidence="7">
    <location>
        <begin position="221"/>
        <end position="421"/>
    </location>
</feature>
<feature type="transmembrane region" description="Helical" evidence="6">
    <location>
        <begin position="219"/>
        <end position="243"/>
    </location>
</feature>
<evidence type="ECO:0000256" key="1">
    <source>
        <dbReference type="ARBA" id="ARBA00004651"/>
    </source>
</evidence>
<accession>A0ABT9QNA9</accession>
<keyword evidence="5 6" id="KW-0472">Membrane</keyword>
<dbReference type="InterPro" id="IPR011701">
    <property type="entry name" value="MFS"/>
</dbReference>
<dbReference type="SUPFAM" id="SSF103473">
    <property type="entry name" value="MFS general substrate transporter"/>
    <property type="match status" value="1"/>
</dbReference>
<comment type="caution">
    <text evidence="8">The sequence shown here is derived from an EMBL/GenBank/DDBJ whole genome shotgun (WGS) entry which is preliminary data.</text>
</comment>
<keyword evidence="4 6" id="KW-1133">Transmembrane helix</keyword>
<name>A0ABT9QNA9_9ACTN</name>
<feature type="transmembrane region" description="Helical" evidence="6">
    <location>
        <begin position="284"/>
        <end position="302"/>
    </location>
</feature>